<dbReference type="Pfam" id="PF21800">
    <property type="entry name" value="KH_KRR1_2nd"/>
    <property type="match status" value="1"/>
</dbReference>
<proteinExistence type="inferred from homology"/>
<evidence type="ECO:0000256" key="4">
    <source>
        <dbReference type="ARBA" id="ARBA00022552"/>
    </source>
</evidence>
<gene>
    <name evidence="11" type="primary">MIS3</name>
    <name evidence="11" type="ORF">MACJ_003665</name>
</gene>
<keyword evidence="4" id="KW-0698">rRNA processing</keyword>
<dbReference type="FunFam" id="3.30.1370.10:FF:000014">
    <property type="entry name" value="KRR1 small subunit processome component"/>
    <property type="match status" value="1"/>
</dbReference>
<keyword evidence="6" id="KW-0539">Nucleus</keyword>
<protein>
    <recommendedName>
        <fullName evidence="8">KRR-R motif-containing protein 1</fullName>
    </recommendedName>
</protein>
<dbReference type="InterPro" id="IPR048548">
    <property type="entry name" value="KRR1-like_KH2"/>
</dbReference>
<dbReference type="CDD" id="cd22394">
    <property type="entry name" value="KH-I_KRR1_rpt2"/>
    <property type="match status" value="1"/>
</dbReference>
<dbReference type="InterPro" id="IPR048549">
    <property type="entry name" value="KRR1-like_KH2_euk"/>
</dbReference>
<dbReference type="GO" id="GO:0032040">
    <property type="term" value="C:small-subunit processome"/>
    <property type="evidence" value="ECO:0007669"/>
    <property type="project" value="TreeGrafter"/>
</dbReference>
<evidence type="ECO:0000256" key="2">
    <source>
        <dbReference type="ARBA" id="ARBA00009344"/>
    </source>
</evidence>
<reference evidence="11" key="1">
    <citation type="submission" date="2022-07" db="EMBL/GenBank/DDBJ databases">
        <title>Evaluation of T. orientalis genome assembly methods using nanopore sequencing and analysis of variation between genomes.</title>
        <authorList>
            <person name="Yam J."/>
            <person name="Micallef M.L."/>
            <person name="Liu M."/>
            <person name="Djordjevic S.P."/>
            <person name="Bogema D.R."/>
            <person name="Jenkins C."/>
        </authorList>
    </citation>
    <scope>NUCLEOTIDE SEQUENCE</scope>
    <source>
        <strain evidence="11">Fish Creek</strain>
    </source>
</reference>
<evidence type="ECO:0000256" key="7">
    <source>
        <dbReference type="ARBA" id="ARBA00023274"/>
    </source>
</evidence>
<dbReference type="EMBL" id="CP056068">
    <property type="protein sequence ID" value="UVC54695.1"/>
    <property type="molecule type" value="Genomic_DNA"/>
</dbReference>
<comment type="subcellular location">
    <subcellularLocation>
        <location evidence="1">Nucleus</location>
        <location evidence="1">Nucleolus</location>
    </subcellularLocation>
</comment>
<keyword evidence="7" id="KW-0687">Ribonucleoprotein</keyword>
<feature type="domain" description="K Homology" evidence="10">
    <location>
        <begin position="125"/>
        <end position="195"/>
    </location>
</feature>
<comment type="similarity">
    <text evidence="2">Belongs to the KRR1 family.</text>
</comment>
<dbReference type="PANTHER" id="PTHR12581">
    <property type="entry name" value="HIV-1 REV BINDING PROTEIN 2, 3"/>
    <property type="match status" value="1"/>
</dbReference>
<keyword evidence="3" id="KW-0690">Ribosome biogenesis</keyword>
<feature type="region of interest" description="Disordered" evidence="9">
    <location>
        <begin position="275"/>
        <end position="401"/>
    </location>
</feature>
<feature type="compositionally biased region" description="Basic and acidic residues" evidence="9">
    <location>
        <begin position="350"/>
        <end position="383"/>
    </location>
</feature>
<dbReference type="CDD" id="cd22393">
    <property type="entry name" value="KH-I_KRR1_rpt1"/>
    <property type="match status" value="1"/>
</dbReference>
<dbReference type="InterPro" id="IPR036612">
    <property type="entry name" value="KH_dom_type_1_sf"/>
</dbReference>
<evidence type="ECO:0000256" key="8">
    <source>
        <dbReference type="ARBA" id="ARBA00032993"/>
    </source>
</evidence>
<evidence type="ECO:0000259" key="10">
    <source>
        <dbReference type="SMART" id="SM00322"/>
    </source>
</evidence>
<sequence>MEVENKNRKYRKDKPWDDETIDHWKIDPFTQEDNEPSLVEESSFSVLFPKYREKYIQSVWGDVKKCLSQYHIKCELDLLEGSMAVITTSKTWDPYIIIKARDMIKLLARSVPFPQAKKVLDDGVFCDIVKIGGILRNKDKFVKRRQRLVGPGGSTLKALELLTGCYILTQGQTVSIVGPIQGIKVARRIVEDCMKNIHPVYHIKELMIKRELQKDEKLKNENWERFLPQFKKRCVKRKKTKIVKKKPSTLLLPIQTPRKEDILLETGEYFMMEEERKRKREFERREKQKQKHMEKKKKREQIYDSKYQQNKEENASESGDGGLELDRSSSKKESKKVNKSKHNNKVSNTSEKEKDGISEDREKTNKIKDINKEDKNAESKKDVSMPIGKIGKSKEKKDYFI</sequence>
<evidence type="ECO:0000256" key="9">
    <source>
        <dbReference type="SAM" id="MobiDB-lite"/>
    </source>
</evidence>
<accession>A0A976XJN6</accession>
<dbReference type="Proteomes" id="UP000244803">
    <property type="component" value="Chromosome 2"/>
</dbReference>
<evidence type="ECO:0000256" key="5">
    <source>
        <dbReference type="ARBA" id="ARBA00022884"/>
    </source>
</evidence>
<evidence type="ECO:0000256" key="1">
    <source>
        <dbReference type="ARBA" id="ARBA00004604"/>
    </source>
</evidence>
<dbReference type="Gene3D" id="3.30.1370.10">
    <property type="entry name" value="K Homology domain, type 1"/>
    <property type="match status" value="2"/>
</dbReference>
<keyword evidence="5" id="KW-0694">RNA-binding</keyword>
<evidence type="ECO:0000313" key="12">
    <source>
        <dbReference type="Proteomes" id="UP000244803"/>
    </source>
</evidence>
<evidence type="ECO:0000256" key="6">
    <source>
        <dbReference type="ARBA" id="ARBA00023242"/>
    </source>
</evidence>
<dbReference type="SUPFAM" id="SSF54791">
    <property type="entry name" value="Eukaryotic type KH-domain (KH-domain type I)"/>
    <property type="match status" value="1"/>
</dbReference>
<evidence type="ECO:0000313" key="11">
    <source>
        <dbReference type="EMBL" id="UVC54695.1"/>
    </source>
</evidence>
<dbReference type="SMART" id="SM00322">
    <property type="entry name" value="KH"/>
    <property type="match status" value="1"/>
</dbReference>
<feature type="compositionally biased region" description="Basic and acidic residues" evidence="9">
    <location>
        <begin position="324"/>
        <end position="336"/>
    </location>
</feature>
<dbReference type="PANTHER" id="PTHR12581:SF0">
    <property type="entry name" value="KRR1 SMALL SUBUNIT PROCESSOME COMPONENT HOMOLOG"/>
    <property type="match status" value="1"/>
</dbReference>
<dbReference type="Pfam" id="PF17903">
    <property type="entry name" value="KH_KRR1_1st"/>
    <property type="match status" value="1"/>
</dbReference>
<name>A0A976XJN6_THEOR</name>
<dbReference type="InterPro" id="IPR041174">
    <property type="entry name" value="KRR1-like_KH1"/>
</dbReference>
<dbReference type="InterPro" id="IPR024166">
    <property type="entry name" value="rRNA_assembly_KRR1"/>
</dbReference>
<dbReference type="InterPro" id="IPR048550">
    <property type="entry name" value="KRR1-like_KH1_euk"/>
</dbReference>
<feature type="compositionally biased region" description="Basic and acidic residues" evidence="9">
    <location>
        <begin position="392"/>
        <end position="401"/>
    </location>
</feature>
<evidence type="ECO:0000256" key="3">
    <source>
        <dbReference type="ARBA" id="ARBA00022517"/>
    </source>
</evidence>
<feature type="compositionally biased region" description="Basic residues" evidence="9">
    <location>
        <begin position="287"/>
        <end position="299"/>
    </location>
</feature>
<dbReference type="GO" id="GO:0006364">
    <property type="term" value="P:rRNA processing"/>
    <property type="evidence" value="ECO:0007669"/>
    <property type="project" value="UniProtKB-KW"/>
</dbReference>
<organism evidence="11 12">
    <name type="scientific">Theileria orientalis</name>
    <dbReference type="NCBI Taxonomy" id="68886"/>
    <lineage>
        <taxon>Eukaryota</taxon>
        <taxon>Sar</taxon>
        <taxon>Alveolata</taxon>
        <taxon>Apicomplexa</taxon>
        <taxon>Aconoidasida</taxon>
        <taxon>Piroplasmida</taxon>
        <taxon>Theileriidae</taxon>
        <taxon>Theileria</taxon>
    </lineage>
</organism>
<dbReference type="GO" id="GO:0003723">
    <property type="term" value="F:RNA binding"/>
    <property type="evidence" value="ECO:0007669"/>
    <property type="project" value="UniProtKB-KW"/>
</dbReference>
<dbReference type="InterPro" id="IPR004087">
    <property type="entry name" value="KH_dom"/>
</dbReference>
<feature type="compositionally biased region" description="Basic and acidic residues" evidence="9">
    <location>
        <begin position="275"/>
        <end position="286"/>
    </location>
</feature>
<dbReference type="AlphaFoldDB" id="A0A976XJN6"/>